<evidence type="ECO:0000313" key="2">
    <source>
        <dbReference type="Proteomes" id="UP001064971"/>
    </source>
</evidence>
<dbReference type="EMBL" id="AP026560">
    <property type="protein sequence ID" value="BDP42295.1"/>
    <property type="molecule type" value="Genomic_DNA"/>
</dbReference>
<sequence length="89" mass="9812">MDLQAQIEHADFPGEVEVRAFGEAQGRVFRVTGPGERGFEILLTDDAVRLYGEGPTVALVLKRLRERVEEGLPPASAPGEYERQVFVGD</sequence>
<organism evidence="1 2">
    <name type="scientific">Deinococcus aetherius</name>
    <dbReference type="NCBI Taxonomy" id="200252"/>
    <lineage>
        <taxon>Bacteria</taxon>
        <taxon>Thermotogati</taxon>
        <taxon>Deinococcota</taxon>
        <taxon>Deinococci</taxon>
        <taxon>Deinococcales</taxon>
        <taxon>Deinococcaceae</taxon>
        <taxon>Deinococcus</taxon>
    </lineage>
</organism>
<keyword evidence="2" id="KW-1185">Reference proteome</keyword>
<name>A0ABM8AF50_9DEIO</name>
<accession>A0ABM8AF50</accession>
<gene>
    <name evidence="1" type="ORF">DAETH_22640</name>
</gene>
<dbReference type="Proteomes" id="UP001064971">
    <property type="component" value="Chromosome"/>
</dbReference>
<protein>
    <submittedName>
        <fullName evidence="1">Uncharacterized protein</fullName>
    </submittedName>
</protein>
<proteinExistence type="predicted"/>
<dbReference type="RefSeq" id="WP_264774994.1">
    <property type="nucleotide sequence ID" value="NZ_AP026560.1"/>
</dbReference>
<reference evidence="1" key="1">
    <citation type="submission" date="2022-07" db="EMBL/GenBank/DDBJ databases">
        <title>Complete Genome Sequence of the Radioresistant Bacterium Deinococcus aetherius ST0316, Isolated from the Air Dust collected in Lower Stratosphere above Japan.</title>
        <authorList>
            <person name="Satoh K."/>
            <person name="Hagiwara K."/>
            <person name="Katsumata K."/>
            <person name="Kubo A."/>
            <person name="Yokobori S."/>
            <person name="Yamagishi A."/>
            <person name="Oono Y."/>
            <person name="Narumi I."/>
        </authorList>
    </citation>
    <scope>NUCLEOTIDE SEQUENCE</scope>
    <source>
        <strain evidence="1">ST0316</strain>
    </source>
</reference>
<evidence type="ECO:0000313" key="1">
    <source>
        <dbReference type="EMBL" id="BDP42295.1"/>
    </source>
</evidence>